<evidence type="ECO:0000313" key="3">
    <source>
        <dbReference type="Proteomes" id="UP000022910"/>
    </source>
</evidence>
<dbReference type="HOGENOM" id="CLU_1138519_0_0_1"/>
<dbReference type="SUPFAM" id="SSF56112">
    <property type="entry name" value="Protein kinase-like (PK-like)"/>
    <property type="match status" value="1"/>
</dbReference>
<dbReference type="Proteomes" id="UP000022910">
    <property type="component" value="Unassembled WGS sequence"/>
</dbReference>
<proteinExistence type="predicted"/>
<dbReference type="GO" id="GO:0004672">
    <property type="term" value="F:protein kinase activity"/>
    <property type="evidence" value="ECO:0007669"/>
    <property type="project" value="InterPro"/>
</dbReference>
<feature type="domain" description="Protein kinase" evidence="1">
    <location>
        <begin position="1"/>
        <end position="244"/>
    </location>
</feature>
<keyword evidence="3" id="KW-1185">Reference proteome</keyword>
<accession>A0A015KHL7</accession>
<sequence>MLLIGVGHVIINDFKKIWKIGLVAIDKFTHNIQLKANLGNEVIEWVEYNDFENVESHVIANLGGSREVIRCYGITKNPEKNEYMMIMQHGINVGYVAMDVIWSYKRELIHRDFHSGNMISVSNQRIEITDLGLCRPMNAQNNDTYGVLPYVAPEVLRGKEYTQKNHDPLKRPIADEVIGLFYDYKREIVYNENTEICKQVEEVEEINKNLPSLTANTDTLSYTIHPQAIYTSRILDFKDLPESI</sequence>
<name>A0A015KHL7_RHIIW</name>
<dbReference type="InterPro" id="IPR000719">
    <property type="entry name" value="Prot_kinase_dom"/>
</dbReference>
<comment type="caution">
    <text evidence="2">The sequence shown here is derived from an EMBL/GenBank/DDBJ whole genome shotgun (WGS) entry which is preliminary data.</text>
</comment>
<dbReference type="InterPro" id="IPR011009">
    <property type="entry name" value="Kinase-like_dom_sf"/>
</dbReference>
<dbReference type="EMBL" id="JEMT01018078">
    <property type="protein sequence ID" value="EXX67024.1"/>
    <property type="molecule type" value="Genomic_DNA"/>
</dbReference>
<dbReference type="AlphaFoldDB" id="A0A015KHL7"/>
<organism evidence="2 3">
    <name type="scientific">Rhizophagus irregularis (strain DAOM 197198w)</name>
    <name type="common">Glomus intraradices</name>
    <dbReference type="NCBI Taxonomy" id="1432141"/>
    <lineage>
        <taxon>Eukaryota</taxon>
        <taxon>Fungi</taxon>
        <taxon>Fungi incertae sedis</taxon>
        <taxon>Mucoromycota</taxon>
        <taxon>Glomeromycotina</taxon>
        <taxon>Glomeromycetes</taxon>
        <taxon>Glomerales</taxon>
        <taxon>Glomeraceae</taxon>
        <taxon>Rhizophagus</taxon>
    </lineage>
</organism>
<dbReference type="PROSITE" id="PS50011">
    <property type="entry name" value="PROTEIN_KINASE_DOM"/>
    <property type="match status" value="1"/>
</dbReference>
<evidence type="ECO:0000259" key="1">
    <source>
        <dbReference type="PROSITE" id="PS50011"/>
    </source>
</evidence>
<dbReference type="Gene3D" id="1.10.510.10">
    <property type="entry name" value="Transferase(Phosphotransferase) domain 1"/>
    <property type="match status" value="1"/>
</dbReference>
<dbReference type="GO" id="GO:0005524">
    <property type="term" value="F:ATP binding"/>
    <property type="evidence" value="ECO:0007669"/>
    <property type="project" value="InterPro"/>
</dbReference>
<reference evidence="2 3" key="1">
    <citation type="submission" date="2014-02" db="EMBL/GenBank/DDBJ databases">
        <title>Single nucleus genome sequencing reveals high similarity among nuclei of an endomycorrhizal fungus.</title>
        <authorList>
            <person name="Lin K."/>
            <person name="Geurts R."/>
            <person name="Zhang Z."/>
            <person name="Limpens E."/>
            <person name="Saunders D.G."/>
            <person name="Mu D."/>
            <person name="Pang E."/>
            <person name="Cao H."/>
            <person name="Cha H."/>
            <person name="Lin T."/>
            <person name="Zhou Q."/>
            <person name="Shang Y."/>
            <person name="Li Y."/>
            <person name="Ivanov S."/>
            <person name="Sharma T."/>
            <person name="Velzen R.V."/>
            <person name="Ruijter N.D."/>
            <person name="Aanen D.K."/>
            <person name="Win J."/>
            <person name="Kamoun S."/>
            <person name="Bisseling T."/>
            <person name="Huang S."/>
        </authorList>
    </citation>
    <scope>NUCLEOTIDE SEQUENCE [LARGE SCALE GENOMIC DNA]</scope>
    <source>
        <strain evidence="3">DAOM197198w</strain>
    </source>
</reference>
<evidence type="ECO:0000313" key="2">
    <source>
        <dbReference type="EMBL" id="EXX67024.1"/>
    </source>
</evidence>
<dbReference type="OrthoDB" id="2914378at2759"/>
<gene>
    <name evidence="2" type="ORF">RirG_118170</name>
</gene>
<protein>
    <recommendedName>
        <fullName evidence="1">Protein kinase domain-containing protein</fullName>
    </recommendedName>
</protein>
<dbReference type="Pfam" id="PF00069">
    <property type="entry name" value="Pkinase"/>
    <property type="match status" value="1"/>
</dbReference>